<evidence type="ECO:0000256" key="2">
    <source>
        <dbReference type="ARBA" id="ARBA00022485"/>
    </source>
</evidence>
<dbReference type="Pfam" id="PF02401">
    <property type="entry name" value="LYTB"/>
    <property type="match status" value="1"/>
</dbReference>
<evidence type="ECO:0000256" key="5">
    <source>
        <dbReference type="ARBA" id="ARBA00023014"/>
    </source>
</evidence>
<dbReference type="GO" id="GO:0019288">
    <property type="term" value="P:isopentenyl diphosphate biosynthetic process, methylerythritol 4-phosphate pathway"/>
    <property type="evidence" value="ECO:0007669"/>
    <property type="project" value="InterPro"/>
</dbReference>
<keyword evidence="2" id="KW-0004">4Fe-4S</keyword>
<keyword evidence="3" id="KW-0479">Metal-binding</keyword>
<evidence type="ECO:0000256" key="1">
    <source>
        <dbReference type="ARBA" id="ARBA00001966"/>
    </source>
</evidence>
<accession>A0A212JM46</accession>
<keyword evidence="5" id="KW-0411">Iron-sulfur</keyword>
<comment type="cofactor">
    <cofactor evidence="1">
        <name>[4Fe-4S] cluster</name>
        <dbReference type="ChEBI" id="CHEBI:49883"/>
    </cofactor>
</comment>
<reference evidence="6" key="1">
    <citation type="submission" date="2016-04" db="EMBL/GenBank/DDBJ databases">
        <authorList>
            <person name="Evans L.H."/>
            <person name="Alamgir A."/>
            <person name="Owens N."/>
            <person name="Weber N.D."/>
            <person name="Virtaneva K."/>
            <person name="Barbian K."/>
            <person name="Babar A."/>
            <person name="Rosenke K."/>
        </authorList>
    </citation>
    <scope>NUCLEOTIDE SEQUENCE</scope>
    <source>
        <strain evidence="6">86-1</strain>
    </source>
</reference>
<dbReference type="GO" id="GO:0051539">
    <property type="term" value="F:4 iron, 4 sulfur cluster binding"/>
    <property type="evidence" value="ECO:0007669"/>
    <property type="project" value="UniProtKB-KW"/>
</dbReference>
<sequence length="319" mass="37009">MEVIELVNDGRCKWLESQVMNKVFPEAIRSAKSPNEPTRYMIIDWISNDNGKVGVDLKWFKKLGVPAVETFNDLPKGSDFIVVNTGYDSIVHEEKALLHRGIKIIDKPCPFVRKLRKLFENIDGTYQYVLLCEPNHIIIKNYASLFPEDMILIQMGNYKERILEQSNGKPIKFISYVTFLKKHSNQIFDFINESFPDKEHVMINTQCMWADGKISPLDEISNMPEEKLNRVKYALLIGSPGSTNKSLMSLEETIRDKGLEVVNIGSLQDFLKFQKSHKYEKILLVKSPIPNQAEKPILAYLRHGYIYSYYTFLMEKMRK</sequence>
<dbReference type="RefSeq" id="WP_291031346.1">
    <property type="nucleotide sequence ID" value="NZ_CALESN010000019.1"/>
</dbReference>
<keyword evidence="4" id="KW-0408">Iron</keyword>
<name>A0A212JM46_9BACT</name>
<evidence type="ECO:0000313" key="6">
    <source>
        <dbReference type="EMBL" id="SBW00490.1"/>
    </source>
</evidence>
<dbReference type="EMBL" id="FLUM01000002">
    <property type="protein sequence ID" value="SBW00490.1"/>
    <property type="molecule type" value="Genomic_DNA"/>
</dbReference>
<dbReference type="AlphaFoldDB" id="A0A212JM46"/>
<gene>
    <name evidence="6" type="ORF">KL86DYS1_20207</name>
</gene>
<dbReference type="InterPro" id="IPR003451">
    <property type="entry name" value="LytB/IspH"/>
</dbReference>
<organism evidence="6">
    <name type="scientific">uncultured Dysgonomonas sp</name>
    <dbReference type="NCBI Taxonomy" id="206096"/>
    <lineage>
        <taxon>Bacteria</taxon>
        <taxon>Pseudomonadati</taxon>
        <taxon>Bacteroidota</taxon>
        <taxon>Bacteroidia</taxon>
        <taxon>Bacteroidales</taxon>
        <taxon>Dysgonomonadaceae</taxon>
        <taxon>Dysgonomonas</taxon>
        <taxon>environmental samples</taxon>
    </lineage>
</organism>
<evidence type="ECO:0000256" key="4">
    <source>
        <dbReference type="ARBA" id="ARBA00023004"/>
    </source>
</evidence>
<dbReference type="GO" id="GO:0046872">
    <property type="term" value="F:metal ion binding"/>
    <property type="evidence" value="ECO:0007669"/>
    <property type="project" value="UniProtKB-KW"/>
</dbReference>
<dbReference type="GO" id="GO:0051745">
    <property type="term" value="F:4-hydroxy-3-methylbut-2-enyl diphosphate reductase activity"/>
    <property type="evidence" value="ECO:0007669"/>
    <property type="project" value="InterPro"/>
</dbReference>
<evidence type="ECO:0000256" key="3">
    <source>
        <dbReference type="ARBA" id="ARBA00022723"/>
    </source>
</evidence>
<proteinExistence type="predicted"/>
<protein>
    <submittedName>
        <fullName evidence="6">LytB-related protein</fullName>
    </submittedName>
</protein>
<dbReference type="GO" id="GO:0050992">
    <property type="term" value="P:dimethylallyl diphosphate biosynthetic process"/>
    <property type="evidence" value="ECO:0007669"/>
    <property type="project" value="InterPro"/>
</dbReference>